<dbReference type="AlphaFoldDB" id="A0A6G9AAU2"/>
<evidence type="ECO:0000313" key="2">
    <source>
        <dbReference type="Proteomes" id="UP000500895"/>
    </source>
</evidence>
<dbReference type="Proteomes" id="UP000500895">
    <property type="component" value="Chromosome"/>
</dbReference>
<name>A0A6G9AAU2_9BRAD</name>
<gene>
    <name evidence="1" type="ORF">HAV00_25585</name>
</gene>
<dbReference type="EMBL" id="CP050066">
    <property type="protein sequence ID" value="QIP09415.2"/>
    <property type="molecule type" value="Genomic_DNA"/>
</dbReference>
<sequence>MELGRPHKTGILPWSFPCRRRSGVWYNVWAGEAVLISPSHWRIWRFHR</sequence>
<organism evidence="1 2">
    <name type="scientific">Bradyrhizobium symbiodeficiens</name>
    <dbReference type="NCBI Taxonomy" id="1404367"/>
    <lineage>
        <taxon>Bacteria</taxon>
        <taxon>Pseudomonadati</taxon>
        <taxon>Pseudomonadota</taxon>
        <taxon>Alphaproteobacteria</taxon>
        <taxon>Hyphomicrobiales</taxon>
        <taxon>Nitrobacteraceae</taxon>
        <taxon>Bradyrhizobium</taxon>
    </lineage>
</organism>
<protein>
    <submittedName>
        <fullName evidence="1">Uncharacterized protein</fullName>
    </submittedName>
</protein>
<reference evidence="1 2" key="1">
    <citation type="journal article" date="2020" name="Int. J. Syst. Evol. Microbiol.">
        <title>Description and complete genome sequences of Bradyrhizobium symbiodeficiens sp. nov., a non-symbiotic bacterium associated with legumes native to Canada.</title>
        <authorList>
            <person name="Bromfield E.S.P."/>
            <person name="Cloutier S."/>
            <person name="Nguyen H.D.T."/>
        </authorList>
    </citation>
    <scope>NUCLEOTIDE SEQUENCE [LARGE SCALE GENOMIC DNA]</scope>
    <source>
        <strain evidence="1 2">101S1MB</strain>
    </source>
</reference>
<accession>A0A6G9AAU2</accession>
<evidence type="ECO:0000313" key="1">
    <source>
        <dbReference type="EMBL" id="QIP09415.2"/>
    </source>
</evidence>
<dbReference type="RefSeq" id="WP_244637436.1">
    <property type="nucleotide sequence ID" value="NZ_CP050066.2"/>
</dbReference>
<proteinExistence type="predicted"/>